<dbReference type="Gene3D" id="3.30.50.10">
    <property type="entry name" value="Erythroid Transcription Factor GATA-1, subunit A"/>
    <property type="match status" value="1"/>
</dbReference>
<keyword evidence="5" id="KW-0238">DNA-binding</keyword>
<protein>
    <submittedName>
        <fullName evidence="11">GATA transcription factor 18</fullName>
    </submittedName>
</protein>
<name>A0A834W544_9FABA</name>
<dbReference type="GO" id="GO:0043565">
    <property type="term" value="F:sequence-specific DNA binding"/>
    <property type="evidence" value="ECO:0007669"/>
    <property type="project" value="InterPro"/>
</dbReference>
<evidence type="ECO:0000259" key="10">
    <source>
        <dbReference type="PROSITE" id="PS50114"/>
    </source>
</evidence>
<dbReference type="Pfam" id="PF00320">
    <property type="entry name" value="GATA"/>
    <property type="match status" value="1"/>
</dbReference>
<dbReference type="Proteomes" id="UP000634136">
    <property type="component" value="Unassembled WGS sequence"/>
</dbReference>
<feature type="domain" description="GATA-type" evidence="10">
    <location>
        <begin position="119"/>
        <end position="154"/>
    </location>
</feature>
<dbReference type="SMART" id="SM00401">
    <property type="entry name" value="ZnF_GATA"/>
    <property type="match status" value="1"/>
</dbReference>
<dbReference type="InterPro" id="IPR013088">
    <property type="entry name" value="Znf_NHR/GATA"/>
</dbReference>
<keyword evidence="1" id="KW-0479">Metal-binding</keyword>
<sequence length="158" mass="17351">MMPGCSSYEGGHVMGACSCGMFHSQTNSFPMLFGNSTNQYNPYDDHEYSDMYNSFTPSSSSVDCTLSLGTPSTRLTEDEEKRTSSSRSLCWDLLRSKHSHTNKSTRGSSSSSTSSNNDPLLARRCANCDTTSTPLWRNGPRGPKITEGSSMTLRDDED</sequence>
<dbReference type="InterPro" id="IPR000679">
    <property type="entry name" value="Znf_GATA"/>
</dbReference>
<dbReference type="SUPFAM" id="SSF57716">
    <property type="entry name" value="Glucocorticoid receptor-like (DNA-binding domain)"/>
    <property type="match status" value="1"/>
</dbReference>
<dbReference type="EMBL" id="JAAIUW010000011">
    <property type="protein sequence ID" value="KAF7809722.1"/>
    <property type="molecule type" value="Genomic_DNA"/>
</dbReference>
<evidence type="ECO:0000256" key="6">
    <source>
        <dbReference type="ARBA" id="ARBA00023163"/>
    </source>
</evidence>
<feature type="compositionally biased region" description="Low complexity" evidence="9">
    <location>
        <begin position="104"/>
        <end position="117"/>
    </location>
</feature>
<dbReference type="PANTHER" id="PTHR46813:SF16">
    <property type="entry name" value="GATA TRANSCRIPTION FACTOR 18"/>
    <property type="match status" value="1"/>
</dbReference>
<evidence type="ECO:0000256" key="8">
    <source>
        <dbReference type="PROSITE-ProRule" id="PRU00094"/>
    </source>
</evidence>
<evidence type="ECO:0000256" key="5">
    <source>
        <dbReference type="ARBA" id="ARBA00023125"/>
    </source>
</evidence>
<reference evidence="11" key="1">
    <citation type="submission" date="2020-09" db="EMBL/GenBank/DDBJ databases">
        <title>Genome-Enabled Discovery of Anthraquinone Biosynthesis in Senna tora.</title>
        <authorList>
            <person name="Kang S.-H."/>
            <person name="Pandey R.P."/>
            <person name="Lee C.-M."/>
            <person name="Sim J.-S."/>
            <person name="Jeong J.-T."/>
            <person name="Choi B.-S."/>
            <person name="Jung M."/>
            <person name="Ginzburg D."/>
            <person name="Zhao K."/>
            <person name="Won S.Y."/>
            <person name="Oh T.-J."/>
            <person name="Yu Y."/>
            <person name="Kim N.-H."/>
            <person name="Lee O.R."/>
            <person name="Lee T.-H."/>
            <person name="Bashyal P."/>
            <person name="Kim T.-S."/>
            <person name="Lee W.-H."/>
            <person name="Kawkins C."/>
            <person name="Kim C.-K."/>
            <person name="Kim J.S."/>
            <person name="Ahn B.O."/>
            <person name="Rhee S.Y."/>
            <person name="Sohng J.K."/>
        </authorList>
    </citation>
    <scope>NUCLEOTIDE SEQUENCE</scope>
    <source>
        <tissue evidence="11">Leaf</tissue>
    </source>
</reference>
<dbReference type="GO" id="GO:0008270">
    <property type="term" value="F:zinc ion binding"/>
    <property type="evidence" value="ECO:0007669"/>
    <property type="project" value="UniProtKB-KW"/>
</dbReference>
<keyword evidence="12" id="KW-1185">Reference proteome</keyword>
<keyword evidence="3" id="KW-0862">Zinc</keyword>
<evidence type="ECO:0000256" key="2">
    <source>
        <dbReference type="ARBA" id="ARBA00022771"/>
    </source>
</evidence>
<dbReference type="PROSITE" id="PS50114">
    <property type="entry name" value="GATA_ZN_FINGER_2"/>
    <property type="match status" value="1"/>
</dbReference>
<comment type="similarity">
    <text evidence="7">Belongs to the type IV zinc-finger family. Class B subfamily.</text>
</comment>
<feature type="region of interest" description="Disordered" evidence="9">
    <location>
        <begin position="99"/>
        <end position="158"/>
    </location>
</feature>
<proteinExistence type="inferred from homology"/>
<feature type="compositionally biased region" description="Polar residues" evidence="9">
    <location>
        <begin position="57"/>
        <end position="74"/>
    </location>
</feature>
<evidence type="ECO:0000256" key="4">
    <source>
        <dbReference type="ARBA" id="ARBA00023015"/>
    </source>
</evidence>
<evidence type="ECO:0000313" key="11">
    <source>
        <dbReference type="EMBL" id="KAF7809722.1"/>
    </source>
</evidence>
<dbReference type="OrthoDB" id="2162994at2759"/>
<feature type="region of interest" description="Disordered" evidence="9">
    <location>
        <begin position="57"/>
        <end position="87"/>
    </location>
</feature>
<comment type="caution">
    <text evidence="11">The sequence shown here is derived from an EMBL/GenBank/DDBJ whole genome shotgun (WGS) entry which is preliminary data.</text>
</comment>
<evidence type="ECO:0000313" key="12">
    <source>
        <dbReference type="Proteomes" id="UP000634136"/>
    </source>
</evidence>
<evidence type="ECO:0000256" key="7">
    <source>
        <dbReference type="ARBA" id="ARBA00024019"/>
    </source>
</evidence>
<dbReference type="AlphaFoldDB" id="A0A834W544"/>
<accession>A0A834W544</accession>
<dbReference type="PANTHER" id="PTHR46813">
    <property type="entry name" value="GATA TRANSCRIPTION FACTOR 18"/>
    <property type="match status" value="1"/>
</dbReference>
<evidence type="ECO:0000256" key="9">
    <source>
        <dbReference type="SAM" id="MobiDB-lite"/>
    </source>
</evidence>
<dbReference type="GO" id="GO:0006355">
    <property type="term" value="P:regulation of DNA-templated transcription"/>
    <property type="evidence" value="ECO:0007669"/>
    <property type="project" value="InterPro"/>
</dbReference>
<keyword evidence="4" id="KW-0805">Transcription regulation</keyword>
<evidence type="ECO:0000256" key="3">
    <source>
        <dbReference type="ARBA" id="ARBA00022833"/>
    </source>
</evidence>
<evidence type="ECO:0000256" key="1">
    <source>
        <dbReference type="ARBA" id="ARBA00022723"/>
    </source>
</evidence>
<organism evidence="11 12">
    <name type="scientific">Senna tora</name>
    <dbReference type="NCBI Taxonomy" id="362788"/>
    <lineage>
        <taxon>Eukaryota</taxon>
        <taxon>Viridiplantae</taxon>
        <taxon>Streptophyta</taxon>
        <taxon>Embryophyta</taxon>
        <taxon>Tracheophyta</taxon>
        <taxon>Spermatophyta</taxon>
        <taxon>Magnoliopsida</taxon>
        <taxon>eudicotyledons</taxon>
        <taxon>Gunneridae</taxon>
        <taxon>Pentapetalae</taxon>
        <taxon>rosids</taxon>
        <taxon>fabids</taxon>
        <taxon>Fabales</taxon>
        <taxon>Fabaceae</taxon>
        <taxon>Caesalpinioideae</taxon>
        <taxon>Cassia clade</taxon>
        <taxon>Senna</taxon>
    </lineage>
</organism>
<keyword evidence="6" id="KW-0804">Transcription</keyword>
<gene>
    <name evidence="11" type="ORF">G2W53_036465</name>
</gene>
<keyword evidence="2 8" id="KW-0863">Zinc-finger</keyword>